<dbReference type="Gene3D" id="3.40.50.980">
    <property type="match status" value="2"/>
</dbReference>
<dbReference type="InterPro" id="IPR025110">
    <property type="entry name" value="AMP-bd_C"/>
</dbReference>
<reference evidence="7 8" key="1">
    <citation type="submission" date="2019-01" db="EMBL/GenBank/DDBJ databases">
        <authorList>
            <person name="Sayadi A."/>
        </authorList>
    </citation>
    <scope>NUCLEOTIDE SEQUENCE [LARGE SCALE GENOMIC DNA]</scope>
</reference>
<feature type="domain" description="AMP-dependent synthetase/ligase" evidence="5">
    <location>
        <begin position="40"/>
        <end position="401"/>
    </location>
</feature>
<dbReference type="CDD" id="cd05911">
    <property type="entry name" value="Firefly_Luc_like"/>
    <property type="match status" value="1"/>
</dbReference>
<protein>
    <recommendedName>
        <fullName evidence="9">Luciferin 4-monooxygenase</fullName>
    </recommendedName>
</protein>
<evidence type="ECO:0008006" key="9">
    <source>
        <dbReference type="Google" id="ProtNLM"/>
    </source>
</evidence>
<keyword evidence="3" id="KW-0436">Ligase</keyword>
<dbReference type="Gene3D" id="3.30.300.30">
    <property type="match status" value="1"/>
</dbReference>
<feature type="domain" description="AMP-binding enzyme C-terminal" evidence="6">
    <location>
        <begin position="453"/>
        <end position="529"/>
    </location>
</feature>
<dbReference type="EMBL" id="CAACVG010000188">
    <property type="protein sequence ID" value="VEN33694.1"/>
    <property type="molecule type" value="Genomic_DNA"/>
</dbReference>
<accession>A0A653BEJ2</accession>
<dbReference type="FunFam" id="3.30.300.30:FF:000007">
    <property type="entry name" value="4-coumarate--CoA ligase 2"/>
    <property type="match status" value="1"/>
</dbReference>
<dbReference type="Gene3D" id="2.30.38.10">
    <property type="entry name" value="Luciferase, Domain 3"/>
    <property type="match status" value="1"/>
</dbReference>
<evidence type="ECO:0000313" key="7">
    <source>
        <dbReference type="EMBL" id="VEN33694.1"/>
    </source>
</evidence>
<dbReference type="PROSITE" id="PS00455">
    <property type="entry name" value="AMP_BINDING"/>
    <property type="match status" value="1"/>
</dbReference>
<evidence type="ECO:0000256" key="4">
    <source>
        <dbReference type="ARBA" id="ARBA00023140"/>
    </source>
</evidence>
<comment type="subcellular location">
    <subcellularLocation>
        <location evidence="1">Peroxisome</location>
    </subcellularLocation>
</comment>
<evidence type="ECO:0000256" key="2">
    <source>
        <dbReference type="ARBA" id="ARBA00006432"/>
    </source>
</evidence>
<dbReference type="InterPro" id="IPR000873">
    <property type="entry name" value="AMP-dep_synth/lig_dom"/>
</dbReference>
<dbReference type="InterPro" id="IPR020845">
    <property type="entry name" value="AMP-binding_CS"/>
</dbReference>
<name>A0A653BEJ2_CALMS</name>
<dbReference type="PANTHER" id="PTHR24096">
    <property type="entry name" value="LONG-CHAIN-FATTY-ACID--COA LIGASE"/>
    <property type="match status" value="1"/>
</dbReference>
<dbReference type="AlphaFoldDB" id="A0A653BEJ2"/>
<dbReference type="SUPFAM" id="SSF56801">
    <property type="entry name" value="Acetyl-CoA synthetase-like"/>
    <property type="match status" value="1"/>
</dbReference>
<dbReference type="Proteomes" id="UP000410492">
    <property type="component" value="Unassembled WGS sequence"/>
</dbReference>
<evidence type="ECO:0000259" key="5">
    <source>
        <dbReference type="Pfam" id="PF00501"/>
    </source>
</evidence>
<sequence>MAHSEDTTNIVYGAPLERSIDVSLGELMLPLLKAHDEQVVQVDGETNEPLTAVKLMKRAIKLAKWYEKQGLRIGDSVSINSENRLEFCTVPIAAFFRGITFAPLNPDYTPRELNHVLNLSKPKVIFCSAKTVDKMISILPEHPHVNILVLFGKETRNHPKVIMFDHLMGDVDSEEVDEEFEATPLDIVNTVATILCSSGTTGMPKGVMCTHDNMAAFIDIGQIQFKEIVQSEDPDDALMGLVPFFHSFGFMLMFLNILRGKMMVVLGKFKPKVFLESIVKYKISRLIVPPPVLLFLLKHPMAKQYDLSCIKEMRSGAAPLGAELEKELKAKFNVEHVSQGYGMTETTLAVLATPHGKAKSGSCGVVVPGMMAKVIDDDGKALGKYQEGELCFKGPLIMKGYVGDPESTRNTIDADGWLHTGDVAYYDSDGYFFIVDRIKELIKYKAFQVAPAELEALLLTHNSIEDAAVIGLPDEMAGELPLAFVVKKPGAKLTEREVEKFIEDNVSPQKRLRGGVVFINEIPKNPTGKILRRVLREKAKNMKSKL</sequence>
<dbReference type="GO" id="GO:0016405">
    <property type="term" value="F:CoA-ligase activity"/>
    <property type="evidence" value="ECO:0007669"/>
    <property type="project" value="TreeGrafter"/>
</dbReference>
<comment type="similarity">
    <text evidence="2">Belongs to the ATP-dependent AMP-binding enzyme family.</text>
</comment>
<evidence type="ECO:0000313" key="8">
    <source>
        <dbReference type="Proteomes" id="UP000410492"/>
    </source>
</evidence>
<dbReference type="PANTHER" id="PTHR24096:SF149">
    <property type="entry name" value="AMP-BINDING DOMAIN-CONTAINING PROTEIN-RELATED"/>
    <property type="match status" value="1"/>
</dbReference>
<dbReference type="Pfam" id="PF00501">
    <property type="entry name" value="AMP-binding"/>
    <property type="match status" value="1"/>
</dbReference>
<evidence type="ECO:0000256" key="3">
    <source>
        <dbReference type="ARBA" id="ARBA00022598"/>
    </source>
</evidence>
<dbReference type="OrthoDB" id="10253869at2759"/>
<dbReference type="GO" id="GO:0005777">
    <property type="term" value="C:peroxisome"/>
    <property type="evidence" value="ECO:0007669"/>
    <property type="project" value="UniProtKB-SubCell"/>
</dbReference>
<keyword evidence="8" id="KW-1185">Reference proteome</keyword>
<evidence type="ECO:0000256" key="1">
    <source>
        <dbReference type="ARBA" id="ARBA00004275"/>
    </source>
</evidence>
<keyword evidence="4" id="KW-0576">Peroxisome</keyword>
<proteinExistence type="inferred from homology"/>
<organism evidence="7 8">
    <name type="scientific">Callosobruchus maculatus</name>
    <name type="common">Southern cowpea weevil</name>
    <name type="synonym">Pulse bruchid</name>
    <dbReference type="NCBI Taxonomy" id="64391"/>
    <lineage>
        <taxon>Eukaryota</taxon>
        <taxon>Metazoa</taxon>
        <taxon>Ecdysozoa</taxon>
        <taxon>Arthropoda</taxon>
        <taxon>Hexapoda</taxon>
        <taxon>Insecta</taxon>
        <taxon>Pterygota</taxon>
        <taxon>Neoptera</taxon>
        <taxon>Endopterygota</taxon>
        <taxon>Coleoptera</taxon>
        <taxon>Polyphaga</taxon>
        <taxon>Cucujiformia</taxon>
        <taxon>Chrysomeloidea</taxon>
        <taxon>Chrysomelidae</taxon>
        <taxon>Bruchinae</taxon>
        <taxon>Bruchini</taxon>
        <taxon>Callosobruchus</taxon>
    </lineage>
</organism>
<dbReference type="Pfam" id="PF13193">
    <property type="entry name" value="AMP-binding_C"/>
    <property type="match status" value="1"/>
</dbReference>
<evidence type="ECO:0000259" key="6">
    <source>
        <dbReference type="Pfam" id="PF13193"/>
    </source>
</evidence>
<dbReference type="InterPro" id="IPR045851">
    <property type="entry name" value="AMP-bd_C_sf"/>
</dbReference>
<gene>
    <name evidence="7" type="ORF">CALMAC_LOCUS158</name>
</gene>